<dbReference type="Pfam" id="PF13640">
    <property type="entry name" value="2OG-FeII_Oxy_3"/>
    <property type="match status" value="1"/>
</dbReference>
<feature type="repeat" description="WD" evidence="9">
    <location>
        <begin position="351"/>
        <end position="391"/>
    </location>
</feature>
<comment type="caution">
    <text evidence="11">The sequence shown here is derived from an EMBL/GenBank/DDBJ whole genome shotgun (WGS) entry which is preliminary data.</text>
</comment>
<feature type="repeat" description="WD" evidence="9">
    <location>
        <begin position="230"/>
        <end position="261"/>
    </location>
</feature>
<keyword evidence="3" id="KW-0479">Metal-binding</keyword>
<evidence type="ECO:0000256" key="8">
    <source>
        <dbReference type="ARBA" id="ARBA00023004"/>
    </source>
</evidence>
<accession>A0ABT8B7W1</accession>
<feature type="repeat" description="WD" evidence="9">
    <location>
        <begin position="311"/>
        <end position="342"/>
    </location>
</feature>
<dbReference type="RefSeq" id="WP_290333702.1">
    <property type="nucleotide sequence ID" value="NZ_JAUFPU010000018.1"/>
</dbReference>
<dbReference type="InterPro" id="IPR006620">
    <property type="entry name" value="Pro_4_hyd_alph"/>
</dbReference>
<name>A0ABT8B7W1_9NEIS</name>
<dbReference type="SMART" id="SM00320">
    <property type="entry name" value="WD40"/>
    <property type="match status" value="6"/>
</dbReference>
<dbReference type="PROSITE" id="PS50294">
    <property type="entry name" value="WD_REPEATS_REGION"/>
    <property type="match status" value="2"/>
</dbReference>
<feature type="domain" description="Fe2OG dioxygenase" evidence="10">
    <location>
        <begin position="107"/>
        <end position="232"/>
    </location>
</feature>
<evidence type="ECO:0000256" key="2">
    <source>
        <dbReference type="ARBA" id="ARBA00022574"/>
    </source>
</evidence>
<keyword evidence="12" id="KW-1185">Reference proteome</keyword>
<dbReference type="Gene3D" id="2.60.120.620">
    <property type="entry name" value="q2cbj1_9rhob like domain"/>
    <property type="match status" value="1"/>
</dbReference>
<evidence type="ECO:0000256" key="6">
    <source>
        <dbReference type="ARBA" id="ARBA00022964"/>
    </source>
</evidence>
<dbReference type="InterPro" id="IPR005123">
    <property type="entry name" value="Oxoglu/Fe-dep_dioxygenase_dom"/>
</dbReference>
<dbReference type="SMART" id="SM00702">
    <property type="entry name" value="P4Hc"/>
    <property type="match status" value="1"/>
</dbReference>
<keyword evidence="5" id="KW-0847">Vitamin C</keyword>
<sequence length="529" mass="58009">MSTLLDCPSSTAAHPVCHPLPVSAGFCKVVPGFLSKAECLALIAESEARGYVDAGADYPPSYRNNERQVWDDMALAEQLLPRLRQHAPATLSATAMEGQHQDWQLASINARFRFCRYLPGQAFNLHQDGVYHHGPLLRSRLTFMIYLTDGDAFAGGDTVFFSAGPGGDIDGRPAREIGRVRPQAGTLILFDHQIWHAGAQVTGGVKHVMRSDVLYRLGARPALAGGASFEQAHQGYIWSLAALEQGLLASGGRDTVIRLWDEHGRAIRELHGHSQSVLGLAALPEDRLASVSRDRSLRLWHWPSGRCENVVTAHDAAILGVTALPHGMLASCAADGLIKLWQQQGATIATLTGHAGWVWQVAMLGDQQLASASEDGTVKLWQIDSCHCIATLPGKVPLRAIAIQDRCVVTGDMDGRVTVWQQHHDGWAVERYWQAHGASIRRLRWLAPDSLASCGEDNRVRIWQWPEGRLLAEAQHDNFATDVLPLGDGWLSSAYDGRLLRHRYPASSGVSWPQRAVRLMKGQLPVAKR</sequence>
<evidence type="ECO:0000256" key="9">
    <source>
        <dbReference type="PROSITE-ProRule" id="PRU00221"/>
    </source>
</evidence>
<reference evidence="11" key="2">
    <citation type="submission" date="2023-06" db="EMBL/GenBank/DDBJ databases">
        <authorList>
            <person name="Lucena T."/>
            <person name="Sun Q."/>
        </authorList>
    </citation>
    <scope>NUCLEOTIDE SEQUENCE</scope>
    <source>
        <strain evidence="11">CECT 7703</strain>
    </source>
</reference>
<feature type="repeat" description="WD" evidence="9">
    <location>
        <begin position="270"/>
        <end position="310"/>
    </location>
</feature>
<dbReference type="InterPro" id="IPR020472">
    <property type="entry name" value="WD40_PAC1"/>
</dbReference>
<dbReference type="Gene3D" id="2.130.10.10">
    <property type="entry name" value="YVTN repeat-like/Quinoprotein amine dehydrogenase"/>
    <property type="match status" value="3"/>
</dbReference>
<dbReference type="SUPFAM" id="SSF51197">
    <property type="entry name" value="Clavaminate synthase-like"/>
    <property type="match status" value="1"/>
</dbReference>
<organism evidence="11 12">
    <name type="scientific">Chitinimonas viridis</name>
    <dbReference type="NCBI Taxonomy" id="664880"/>
    <lineage>
        <taxon>Bacteria</taxon>
        <taxon>Pseudomonadati</taxon>
        <taxon>Pseudomonadota</taxon>
        <taxon>Betaproteobacteria</taxon>
        <taxon>Neisseriales</taxon>
        <taxon>Chitinibacteraceae</taxon>
        <taxon>Chitinimonas</taxon>
    </lineage>
</organism>
<keyword evidence="4" id="KW-0677">Repeat</keyword>
<evidence type="ECO:0000256" key="3">
    <source>
        <dbReference type="ARBA" id="ARBA00022723"/>
    </source>
</evidence>
<dbReference type="InterPro" id="IPR044862">
    <property type="entry name" value="Pro_4_hyd_alph_FE2OG_OXY"/>
</dbReference>
<dbReference type="PANTHER" id="PTHR44129">
    <property type="entry name" value="WD REPEAT-CONTAINING PROTEIN POP1"/>
    <property type="match status" value="1"/>
</dbReference>
<keyword evidence="2 9" id="KW-0853">WD repeat</keyword>
<dbReference type="InterPro" id="IPR036322">
    <property type="entry name" value="WD40_repeat_dom_sf"/>
</dbReference>
<reference evidence="11" key="1">
    <citation type="journal article" date="2014" name="Int. J. Syst. Evol. Microbiol.">
        <title>Complete genome of a new Firmicutes species belonging to the dominant human colonic microbiota ('Ruminococcus bicirculans') reveals two chromosomes and a selective capacity to utilize plant glucans.</title>
        <authorList>
            <consortium name="NISC Comparative Sequencing Program"/>
            <person name="Wegmann U."/>
            <person name="Louis P."/>
            <person name="Goesmann A."/>
            <person name="Henrissat B."/>
            <person name="Duncan S.H."/>
            <person name="Flint H.J."/>
        </authorList>
    </citation>
    <scope>NUCLEOTIDE SEQUENCE</scope>
    <source>
        <strain evidence="11">CECT 7703</strain>
    </source>
</reference>
<dbReference type="Proteomes" id="UP001180081">
    <property type="component" value="Unassembled WGS sequence"/>
</dbReference>
<dbReference type="InterPro" id="IPR015943">
    <property type="entry name" value="WD40/YVTN_repeat-like_dom_sf"/>
</dbReference>
<proteinExistence type="predicted"/>
<evidence type="ECO:0000259" key="10">
    <source>
        <dbReference type="PROSITE" id="PS51471"/>
    </source>
</evidence>
<evidence type="ECO:0000313" key="12">
    <source>
        <dbReference type="Proteomes" id="UP001180081"/>
    </source>
</evidence>
<dbReference type="PROSITE" id="PS51471">
    <property type="entry name" value="FE2OG_OXY"/>
    <property type="match status" value="1"/>
</dbReference>
<evidence type="ECO:0000256" key="7">
    <source>
        <dbReference type="ARBA" id="ARBA00023002"/>
    </source>
</evidence>
<dbReference type="PROSITE" id="PS50082">
    <property type="entry name" value="WD_REPEATS_2"/>
    <property type="match status" value="4"/>
</dbReference>
<protein>
    <submittedName>
        <fullName evidence="11">2OG-Fe(II) oxygenase</fullName>
    </submittedName>
</protein>
<evidence type="ECO:0000256" key="1">
    <source>
        <dbReference type="ARBA" id="ARBA00001961"/>
    </source>
</evidence>
<dbReference type="PRINTS" id="PR00320">
    <property type="entry name" value="GPROTEINBRPT"/>
</dbReference>
<dbReference type="SUPFAM" id="SSF50978">
    <property type="entry name" value="WD40 repeat-like"/>
    <property type="match status" value="1"/>
</dbReference>
<evidence type="ECO:0000256" key="4">
    <source>
        <dbReference type="ARBA" id="ARBA00022737"/>
    </source>
</evidence>
<dbReference type="InterPro" id="IPR001680">
    <property type="entry name" value="WD40_rpt"/>
</dbReference>
<dbReference type="InterPro" id="IPR050349">
    <property type="entry name" value="WD_LIS1/nudF_dynein_reg"/>
</dbReference>
<dbReference type="EMBL" id="JAUFPU010000018">
    <property type="protein sequence ID" value="MDN3578347.1"/>
    <property type="molecule type" value="Genomic_DNA"/>
</dbReference>
<comment type="cofactor">
    <cofactor evidence="1">
        <name>L-ascorbate</name>
        <dbReference type="ChEBI" id="CHEBI:38290"/>
    </cofactor>
</comment>
<evidence type="ECO:0000313" key="11">
    <source>
        <dbReference type="EMBL" id="MDN3578347.1"/>
    </source>
</evidence>
<keyword evidence="8" id="KW-0408">Iron</keyword>
<gene>
    <name evidence="11" type="ORF">QWZ03_16380</name>
</gene>
<evidence type="ECO:0000256" key="5">
    <source>
        <dbReference type="ARBA" id="ARBA00022896"/>
    </source>
</evidence>
<keyword evidence="6" id="KW-0223">Dioxygenase</keyword>
<keyword evidence="7" id="KW-0560">Oxidoreductase</keyword>
<dbReference type="Pfam" id="PF00400">
    <property type="entry name" value="WD40"/>
    <property type="match status" value="5"/>
</dbReference>
<dbReference type="CDD" id="cd00200">
    <property type="entry name" value="WD40"/>
    <property type="match status" value="1"/>
</dbReference>